<feature type="compositionally biased region" description="Low complexity" evidence="1">
    <location>
        <begin position="137"/>
        <end position="153"/>
    </location>
</feature>
<sequence length="153" mass="16405">MFEIALAAASTVVKPICSLGDSSESLDGVEERTTLRDVITPSEIAHQFEGGWDVQFEITQGRSGSLNQVATITHNQLPTEYRLEPTDTFDPNGEVAVTRRQSPSSGRDVLNTAETLGDAITLLSQRLRATTVPSPVEQPQTAEPATPTTAPSI</sequence>
<proteinExistence type="predicted"/>
<organism evidence="2 3">
    <name type="scientific">Halorubrum laminariae</name>
    <dbReference type="NCBI Taxonomy" id="1433523"/>
    <lineage>
        <taxon>Archaea</taxon>
        <taxon>Methanobacteriati</taxon>
        <taxon>Methanobacteriota</taxon>
        <taxon>Stenosarchaea group</taxon>
        <taxon>Halobacteria</taxon>
        <taxon>Halobacteriales</taxon>
        <taxon>Haloferacaceae</taxon>
        <taxon>Halorubrum</taxon>
    </lineage>
</organism>
<dbReference type="Proteomes" id="UP001597185">
    <property type="component" value="Unassembled WGS sequence"/>
</dbReference>
<evidence type="ECO:0000313" key="2">
    <source>
        <dbReference type="EMBL" id="MFD1570225.1"/>
    </source>
</evidence>
<evidence type="ECO:0000313" key="3">
    <source>
        <dbReference type="Proteomes" id="UP001597185"/>
    </source>
</evidence>
<name>A0ABD6C018_9EURY</name>
<dbReference type="RefSeq" id="WP_256396977.1">
    <property type="nucleotide sequence ID" value="NZ_JANHDL010000004.1"/>
</dbReference>
<accession>A0ABD6C018</accession>
<dbReference type="AlphaFoldDB" id="A0ABD6C018"/>
<evidence type="ECO:0000256" key="1">
    <source>
        <dbReference type="SAM" id="MobiDB-lite"/>
    </source>
</evidence>
<feature type="region of interest" description="Disordered" evidence="1">
    <location>
        <begin position="130"/>
        <end position="153"/>
    </location>
</feature>
<reference evidence="2 3" key="1">
    <citation type="journal article" date="2019" name="Int. J. Syst. Evol. Microbiol.">
        <title>The Global Catalogue of Microorganisms (GCM) 10K type strain sequencing project: providing services to taxonomists for standard genome sequencing and annotation.</title>
        <authorList>
            <consortium name="The Broad Institute Genomics Platform"/>
            <consortium name="The Broad Institute Genome Sequencing Center for Infectious Disease"/>
            <person name="Wu L."/>
            <person name="Ma J."/>
        </authorList>
    </citation>
    <scope>NUCLEOTIDE SEQUENCE [LARGE SCALE GENOMIC DNA]</scope>
    <source>
        <strain evidence="2 3">CGMCC 1.12689</strain>
    </source>
</reference>
<protein>
    <submittedName>
        <fullName evidence="2">Uncharacterized protein</fullName>
    </submittedName>
</protein>
<gene>
    <name evidence="2" type="ORF">ACFR9T_06440</name>
</gene>
<dbReference type="EMBL" id="JBHUDB010000002">
    <property type="protein sequence ID" value="MFD1570225.1"/>
    <property type="molecule type" value="Genomic_DNA"/>
</dbReference>
<comment type="caution">
    <text evidence="2">The sequence shown here is derived from an EMBL/GenBank/DDBJ whole genome shotgun (WGS) entry which is preliminary data.</text>
</comment>
<keyword evidence="3" id="KW-1185">Reference proteome</keyword>